<sequence length="118" mass="13256">MMYHLPYRLTTLKGEGSRFRNRFDPLDIDPLMLVEMDPMDEDVVLLGQEVVDGPKESNFTLVEAEDAFPLYVLPQPEQSPAMLPQNEVFSIMVVMEEADKAKVGVMLNGLRGPLGCDL</sequence>
<dbReference type="Gramene" id="ERM97786">
    <property type="protein sequence ID" value="ERM97786"/>
    <property type="gene ID" value="AMTR_s00116p00113460"/>
</dbReference>
<dbReference type="EMBL" id="KI395851">
    <property type="protein sequence ID" value="ERM97786.1"/>
    <property type="molecule type" value="Genomic_DNA"/>
</dbReference>
<dbReference type="HOGENOM" id="CLU_2076286_0_0_1"/>
<dbReference type="AlphaFoldDB" id="W1NNY3"/>
<gene>
    <name evidence="1" type="ORF">AMTR_s00116p00113460</name>
</gene>
<accession>W1NNY3</accession>
<name>W1NNY3_AMBTC</name>
<organism evidence="1 2">
    <name type="scientific">Amborella trichopoda</name>
    <dbReference type="NCBI Taxonomy" id="13333"/>
    <lineage>
        <taxon>Eukaryota</taxon>
        <taxon>Viridiplantae</taxon>
        <taxon>Streptophyta</taxon>
        <taxon>Embryophyta</taxon>
        <taxon>Tracheophyta</taxon>
        <taxon>Spermatophyta</taxon>
        <taxon>Magnoliopsida</taxon>
        <taxon>Amborellales</taxon>
        <taxon>Amborellaceae</taxon>
        <taxon>Amborella</taxon>
    </lineage>
</organism>
<dbReference type="Proteomes" id="UP000017836">
    <property type="component" value="Unassembled WGS sequence"/>
</dbReference>
<proteinExistence type="predicted"/>
<protein>
    <submittedName>
        <fullName evidence="1">Uncharacterized protein</fullName>
    </submittedName>
</protein>
<evidence type="ECO:0000313" key="1">
    <source>
        <dbReference type="EMBL" id="ERM97786.1"/>
    </source>
</evidence>
<keyword evidence="2" id="KW-1185">Reference proteome</keyword>
<reference evidence="2" key="1">
    <citation type="journal article" date="2013" name="Science">
        <title>The Amborella genome and the evolution of flowering plants.</title>
        <authorList>
            <consortium name="Amborella Genome Project"/>
        </authorList>
    </citation>
    <scope>NUCLEOTIDE SEQUENCE [LARGE SCALE GENOMIC DNA]</scope>
</reference>
<evidence type="ECO:0000313" key="2">
    <source>
        <dbReference type="Proteomes" id="UP000017836"/>
    </source>
</evidence>